<gene>
    <name evidence="2" type="ORF">MNOR_LOCUS20229</name>
</gene>
<protein>
    <submittedName>
        <fullName evidence="2">Uncharacterized protein</fullName>
    </submittedName>
</protein>
<evidence type="ECO:0000313" key="3">
    <source>
        <dbReference type="Proteomes" id="UP001497623"/>
    </source>
</evidence>
<comment type="caution">
    <text evidence="2">The sequence shown here is derived from an EMBL/GenBank/DDBJ whole genome shotgun (WGS) entry which is preliminary data.</text>
</comment>
<dbReference type="AlphaFoldDB" id="A0AAV2R316"/>
<reference evidence="2 3" key="1">
    <citation type="submission" date="2024-05" db="EMBL/GenBank/DDBJ databases">
        <authorList>
            <person name="Wallberg A."/>
        </authorList>
    </citation>
    <scope>NUCLEOTIDE SEQUENCE [LARGE SCALE GENOMIC DNA]</scope>
</reference>
<feature type="compositionally biased region" description="Polar residues" evidence="1">
    <location>
        <begin position="243"/>
        <end position="262"/>
    </location>
</feature>
<sequence length="298" mass="33137">TALMTDIYKGSINQRLHHNIPASCGGSPLPAKLYSDATLHSQHSDSQYSQMSFNGLHPENGPVLMFPPPPTTGYDDTSRTSTLASNGSLRHGTLASNGSARHARLLLHQLPYGGSYSLGSQLSQGSPILDSQPPRYTPRMPPSPIMRYGNTASPFSTYRRHYSPWSNNEHLMGDDDNNNESDQNEEEVQWYSQPLINRPTSPKSPRKYEVEETENVCNSLKMSSSLTERNTANHDSQLPDVAEQSSELTRIVSEDNQFTQESPIPAPQGRPPRPPPKYKKYMQQTEIESEVSVTSPLI</sequence>
<evidence type="ECO:0000256" key="1">
    <source>
        <dbReference type="SAM" id="MobiDB-lite"/>
    </source>
</evidence>
<feature type="compositionally biased region" description="Pro residues" evidence="1">
    <location>
        <begin position="264"/>
        <end position="275"/>
    </location>
</feature>
<feature type="non-terminal residue" evidence="2">
    <location>
        <position position="1"/>
    </location>
</feature>
<feature type="compositionally biased region" description="Acidic residues" evidence="1">
    <location>
        <begin position="174"/>
        <end position="188"/>
    </location>
</feature>
<name>A0AAV2R316_MEGNR</name>
<feature type="compositionally biased region" description="Polar residues" evidence="1">
    <location>
        <begin position="282"/>
        <end position="298"/>
    </location>
</feature>
<feature type="region of interest" description="Disordered" evidence="1">
    <location>
        <begin position="166"/>
        <end position="298"/>
    </location>
</feature>
<feature type="compositionally biased region" description="Polar residues" evidence="1">
    <location>
        <begin position="190"/>
        <end position="203"/>
    </location>
</feature>
<keyword evidence="3" id="KW-1185">Reference proteome</keyword>
<feature type="compositionally biased region" description="Polar residues" evidence="1">
    <location>
        <begin position="215"/>
        <end position="236"/>
    </location>
</feature>
<accession>A0AAV2R316</accession>
<evidence type="ECO:0000313" key="2">
    <source>
        <dbReference type="EMBL" id="CAL4113936.1"/>
    </source>
</evidence>
<organism evidence="2 3">
    <name type="scientific">Meganyctiphanes norvegica</name>
    <name type="common">Northern krill</name>
    <name type="synonym">Thysanopoda norvegica</name>
    <dbReference type="NCBI Taxonomy" id="48144"/>
    <lineage>
        <taxon>Eukaryota</taxon>
        <taxon>Metazoa</taxon>
        <taxon>Ecdysozoa</taxon>
        <taxon>Arthropoda</taxon>
        <taxon>Crustacea</taxon>
        <taxon>Multicrustacea</taxon>
        <taxon>Malacostraca</taxon>
        <taxon>Eumalacostraca</taxon>
        <taxon>Eucarida</taxon>
        <taxon>Euphausiacea</taxon>
        <taxon>Euphausiidae</taxon>
        <taxon>Meganyctiphanes</taxon>
    </lineage>
</organism>
<dbReference type="Proteomes" id="UP001497623">
    <property type="component" value="Unassembled WGS sequence"/>
</dbReference>
<proteinExistence type="predicted"/>
<dbReference type="EMBL" id="CAXKWB010015489">
    <property type="protein sequence ID" value="CAL4113936.1"/>
    <property type="molecule type" value="Genomic_DNA"/>
</dbReference>